<feature type="region of interest" description="Disordered" evidence="4">
    <location>
        <begin position="224"/>
        <end position="281"/>
    </location>
</feature>
<accession>A0A392N766</accession>
<evidence type="ECO:0000256" key="3">
    <source>
        <dbReference type="ARBA" id="ARBA00023187"/>
    </source>
</evidence>
<evidence type="ECO:0000313" key="7">
    <source>
        <dbReference type="Proteomes" id="UP000265520"/>
    </source>
</evidence>
<keyword evidence="2" id="KW-0747">Spliceosome</keyword>
<dbReference type="GO" id="GO:0008380">
    <property type="term" value="P:RNA splicing"/>
    <property type="evidence" value="ECO:0007669"/>
    <property type="project" value="UniProtKB-KW"/>
</dbReference>
<comment type="caution">
    <text evidence="6">The sequence shown here is derived from an EMBL/GenBank/DDBJ whole genome shotgun (WGS) entry which is preliminary data.</text>
</comment>
<dbReference type="InterPro" id="IPR000504">
    <property type="entry name" value="RRM_dom"/>
</dbReference>
<dbReference type="Proteomes" id="UP000265520">
    <property type="component" value="Unassembled WGS sequence"/>
</dbReference>
<dbReference type="InterPro" id="IPR035979">
    <property type="entry name" value="RBD_domain_sf"/>
</dbReference>
<keyword evidence="1" id="KW-0507">mRNA processing</keyword>
<dbReference type="EMBL" id="LXQA010029819">
    <property type="protein sequence ID" value="MCH95432.1"/>
    <property type="molecule type" value="Genomic_DNA"/>
</dbReference>
<evidence type="ECO:0000256" key="1">
    <source>
        <dbReference type="ARBA" id="ARBA00022664"/>
    </source>
</evidence>
<keyword evidence="7" id="KW-1185">Reference proteome</keyword>
<dbReference type="SUPFAM" id="SSF54928">
    <property type="entry name" value="RNA-binding domain, RBD"/>
    <property type="match status" value="1"/>
</dbReference>
<dbReference type="Pfam" id="PF00076">
    <property type="entry name" value="RRM_1"/>
    <property type="match status" value="1"/>
</dbReference>
<dbReference type="GO" id="GO:0005681">
    <property type="term" value="C:spliceosomal complex"/>
    <property type="evidence" value="ECO:0007669"/>
    <property type="project" value="UniProtKB-KW"/>
</dbReference>
<sequence>MSISISRRSFYHDRQHWYHSLARDHDQFERHQSRYGREHDRRPCWYSVTRSENEQHQESRRWRHDGIWLSDSDQHQERRRRHYVDQQQNRNHGEKELAISRHGKGIMQEGNHGEKELAMSRHGKGIMQEGSTDKLGTEFKRYVSFYFTNFPPNLPRFYLWRGFEMCGMLEDVYVAKKRNKHGEPYGFVKFSNVRDITKLTNALNAVCFGHCHVRAKVANFDRKDANTGRNSGMEKGGLPKGEKNTERGVRNPKPPRCTVRDGDDDLNVMAGPKEKQNDEVPAVSVLGGLALRKE</sequence>
<evidence type="ECO:0000256" key="4">
    <source>
        <dbReference type="SAM" id="MobiDB-lite"/>
    </source>
</evidence>
<dbReference type="InterPro" id="IPR050907">
    <property type="entry name" value="SRSF"/>
</dbReference>
<dbReference type="AlphaFoldDB" id="A0A392N766"/>
<organism evidence="6 7">
    <name type="scientific">Trifolium medium</name>
    <dbReference type="NCBI Taxonomy" id="97028"/>
    <lineage>
        <taxon>Eukaryota</taxon>
        <taxon>Viridiplantae</taxon>
        <taxon>Streptophyta</taxon>
        <taxon>Embryophyta</taxon>
        <taxon>Tracheophyta</taxon>
        <taxon>Spermatophyta</taxon>
        <taxon>Magnoliopsida</taxon>
        <taxon>eudicotyledons</taxon>
        <taxon>Gunneridae</taxon>
        <taxon>Pentapetalae</taxon>
        <taxon>rosids</taxon>
        <taxon>fabids</taxon>
        <taxon>Fabales</taxon>
        <taxon>Fabaceae</taxon>
        <taxon>Papilionoideae</taxon>
        <taxon>50 kb inversion clade</taxon>
        <taxon>NPAAA clade</taxon>
        <taxon>Hologalegina</taxon>
        <taxon>IRL clade</taxon>
        <taxon>Trifolieae</taxon>
        <taxon>Trifolium</taxon>
    </lineage>
</organism>
<evidence type="ECO:0000259" key="5">
    <source>
        <dbReference type="Pfam" id="PF00076"/>
    </source>
</evidence>
<dbReference type="GO" id="GO:0003723">
    <property type="term" value="F:RNA binding"/>
    <property type="evidence" value="ECO:0007669"/>
    <property type="project" value="InterPro"/>
</dbReference>
<dbReference type="CDD" id="cd00590">
    <property type="entry name" value="RRM_SF"/>
    <property type="match status" value="1"/>
</dbReference>
<dbReference type="InterPro" id="IPR012677">
    <property type="entry name" value="Nucleotide-bd_a/b_plait_sf"/>
</dbReference>
<evidence type="ECO:0000256" key="2">
    <source>
        <dbReference type="ARBA" id="ARBA00022728"/>
    </source>
</evidence>
<protein>
    <submittedName>
        <fullName evidence="6">RNA recognition motif</fullName>
    </submittedName>
</protein>
<keyword evidence="3" id="KW-0508">mRNA splicing</keyword>
<feature type="compositionally biased region" description="Basic and acidic residues" evidence="4">
    <location>
        <begin position="240"/>
        <end position="249"/>
    </location>
</feature>
<feature type="region of interest" description="Disordered" evidence="4">
    <location>
        <begin position="76"/>
        <end position="110"/>
    </location>
</feature>
<evidence type="ECO:0000313" key="6">
    <source>
        <dbReference type="EMBL" id="MCH95432.1"/>
    </source>
</evidence>
<proteinExistence type="predicted"/>
<feature type="domain" description="RRM" evidence="5">
    <location>
        <begin position="148"/>
        <end position="212"/>
    </location>
</feature>
<reference evidence="6 7" key="1">
    <citation type="journal article" date="2018" name="Front. Plant Sci.">
        <title>Red Clover (Trifolium pratense) and Zigzag Clover (T. medium) - A Picture of Genomic Similarities and Differences.</title>
        <authorList>
            <person name="Dluhosova J."/>
            <person name="Istvanek J."/>
            <person name="Nedelnik J."/>
            <person name="Repkova J."/>
        </authorList>
    </citation>
    <scope>NUCLEOTIDE SEQUENCE [LARGE SCALE GENOMIC DNA]</scope>
    <source>
        <strain evidence="7">cv. 10/8</strain>
        <tissue evidence="6">Leaf</tissue>
    </source>
</reference>
<dbReference type="GO" id="GO:0006397">
    <property type="term" value="P:mRNA processing"/>
    <property type="evidence" value="ECO:0007669"/>
    <property type="project" value="UniProtKB-KW"/>
</dbReference>
<dbReference type="PANTHER" id="PTHR23147">
    <property type="entry name" value="SERINE/ARGININE RICH SPLICING FACTOR"/>
    <property type="match status" value="1"/>
</dbReference>
<dbReference type="Gene3D" id="3.30.70.330">
    <property type="match status" value="1"/>
</dbReference>
<name>A0A392N766_9FABA</name>